<dbReference type="PANTHER" id="PTHR43280">
    <property type="entry name" value="ARAC-FAMILY TRANSCRIPTIONAL REGULATOR"/>
    <property type="match status" value="1"/>
</dbReference>
<keyword evidence="1" id="KW-0805">Transcription regulation</keyword>
<dbReference type="InterPro" id="IPR009057">
    <property type="entry name" value="Homeodomain-like_sf"/>
</dbReference>
<evidence type="ECO:0000256" key="3">
    <source>
        <dbReference type="ARBA" id="ARBA00023163"/>
    </source>
</evidence>
<dbReference type="PANTHER" id="PTHR43280:SF28">
    <property type="entry name" value="HTH-TYPE TRANSCRIPTIONAL ACTIVATOR RHAS"/>
    <property type="match status" value="1"/>
</dbReference>
<keyword evidence="6" id="KW-1185">Reference proteome</keyword>
<dbReference type="Gene3D" id="1.10.10.60">
    <property type="entry name" value="Homeodomain-like"/>
    <property type="match status" value="2"/>
</dbReference>
<evidence type="ECO:0000256" key="1">
    <source>
        <dbReference type="ARBA" id="ARBA00023015"/>
    </source>
</evidence>
<organism evidence="5 6">
    <name type="scientific">Anaerosalibacter massiliensis</name>
    <dbReference type="NCBI Taxonomy" id="1347392"/>
    <lineage>
        <taxon>Bacteria</taxon>
        <taxon>Bacillati</taxon>
        <taxon>Bacillota</taxon>
        <taxon>Tissierellia</taxon>
        <taxon>Tissierellales</taxon>
        <taxon>Sporanaerobacteraceae</taxon>
        <taxon>Anaerosalibacter</taxon>
    </lineage>
</organism>
<dbReference type="SUPFAM" id="SSF46689">
    <property type="entry name" value="Homeodomain-like"/>
    <property type="match status" value="2"/>
</dbReference>
<dbReference type="Pfam" id="PF12833">
    <property type="entry name" value="HTH_18"/>
    <property type="match status" value="1"/>
</dbReference>
<evidence type="ECO:0000313" key="6">
    <source>
        <dbReference type="Proteomes" id="UP001142078"/>
    </source>
</evidence>
<name>A0A9X2MKT3_9FIRM</name>
<comment type="caution">
    <text evidence="5">The sequence shown here is derived from an EMBL/GenBank/DDBJ whole genome shotgun (WGS) entry which is preliminary data.</text>
</comment>
<feature type="domain" description="HTH araC/xylS-type" evidence="4">
    <location>
        <begin position="148"/>
        <end position="246"/>
    </location>
</feature>
<keyword evidence="2" id="KW-0238">DNA-binding</keyword>
<dbReference type="SMART" id="SM00342">
    <property type="entry name" value="HTH_ARAC"/>
    <property type="match status" value="1"/>
</dbReference>
<proteinExistence type="predicted"/>
<dbReference type="PROSITE" id="PS01124">
    <property type="entry name" value="HTH_ARAC_FAMILY_2"/>
    <property type="match status" value="1"/>
</dbReference>
<dbReference type="GO" id="GO:0043565">
    <property type="term" value="F:sequence-specific DNA binding"/>
    <property type="evidence" value="ECO:0007669"/>
    <property type="project" value="InterPro"/>
</dbReference>
<protein>
    <submittedName>
        <fullName evidence="5">AraC family transcriptional regulator</fullName>
    </submittedName>
</protein>
<dbReference type="AlphaFoldDB" id="A0A9X2MKT3"/>
<dbReference type="GO" id="GO:0003700">
    <property type="term" value="F:DNA-binding transcription factor activity"/>
    <property type="evidence" value="ECO:0007669"/>
    <property type="project" value="InterPro"/>
</dbReference>
<accession>A0A9X2MKT3</accession>
<evidence type="ECO:0000259" key="4">
    <source>
        <dbReference type="PROSITE" id="PS01124"/>
    </source>
</evidence>
<keyword evidence="3" id="KW-0804">Transcription</keyword>
<gene>
    <name evidence="5" type="ORF">NSA23_12245</name>
</gene>
<dbReference type="RefSeq" id="WP_042678874.1">
    <property type="nucleotide sequence ID" value="NZ_CABKTM010000008.1"/>
</dbReference>
<dbReference type="EMBL" id="JANJZL010000009">
    <property type="protein sequence ID" value="MCR2044875.1"/>
    <property type="molecule type" value="Genomic_DNA"/>
</dbReference>
<dbReference type="Proteomes" id="UP001142078">
    <property type="component" value="Unassembled WGS sequence"/>
</dbReference>
<evidence type="ECO:0000256" key="2">
    <source>
        <dbReference type="ARBA" id="ARBA00023125"/>
    </source>
</evidence>
<dbReference type="InterPro" id="IPR018060">
    <property type="entry name" value="HTH_AraC"/>
</dbReference>
<dbReference type="OrthoDB" id="183331at2"/>
<sequence length="250" mass="29282">MPIKKYINKILEKFFLCTHIPIQAFEHNGSLINTVGFNEKFKKIFNDNKVYNKIKIQTLANKNNSLVTIHCLNNIYFTAYCIHPKSMENILFILGPYSSCKENKMGIVYKPTDSIKYSIFLLRKIIDDNIYDLEKQSIDKNIYSLHVKKAIDYISLNYDEPITLSDISNYLGINKSYFSSIFKKETGKTFTQMLNKIRIEKSKELLLETDLSALDIALSVGFNNQNYYNIVFKKITNETPMEFRHNLRNY</sequence>
<evidence type="ECO:0000313" key="5">
    <source>
        <dbReference type="EMBL" id="MCR2044875.1"/>
    </source>
</evidence>
<reference evidence="5" key="1">
    <citation type="submission" date="2022-07" db="EMBL/GenBank/DDBJ databases">
        <title>Enhanced cultured diversity of the mouse gut microbiota enables custom-made synthetic communities.</title>
        <authorList>
            <person name="Afrizal A."/>
        </authorList>
    </citation>
    <scope>NUCLEOTIDE SEQUENCE</scope>
    <source>
        <strain evidence="5">DSM 29482</strain>
    </source>
</reference>